<dbReference type="OrthoDB" id="9795587at2"/>
<dbReference type="KEGG" id="lpy:FIV34_09775"/>
<dbReference type="PANTHER" id="PTHR43032">
    <property type="entry name" value="PROTEIN-METHIONINE-SULFOXIDE REDUCTASE"/>
    <property type="match status" value="1"/>
</dbReference>
<protein>
    <submittedName>
        <fullName evidence="2">Molybdopterin-binding protein</fullName>
    </submittedName>
</protein>
<dbReference type="PROSITE" id="PS51257">
    <property type="entry name" value="PROKAR_LIPOPROTEIN"/>
    <property type="match status" value="1"/>
</dbReference>
<dbReference type="EMBL" id="CP041046">
    <property type="protein sequence ID" value="QDE39469.1"/>
    <property type="molecule type" value="Genomic_DNA"/>
</dbReference>
<sequence>MTDRRRFLRNAITSALGALVVGCDRISDSNTGPRVLGVAEEVNRRVQGLVSPRAWLAREFTVADISPSFKANGNTNPDTPRYNAMRERQFADYRLAVTGLVEAPRQFSLAELAQLGERTQITRHDCVEGWSAIGQWTGVPLAALLDTVRPTATARYVVFHCFDQWEDDTFYYESIDLDEARHPQTILAHHFNGEPLPVPHGAPLRLRVERQLGYKHAKYIERIELVDRFDHLYGGGGGYWEDNGYEWYAGI</sequence>
<dbReference type="InterPro" id="IPR000572">
    <property type="entry name" value="OxRdtase_Mopterin-bd_dom"/>
</dbReference>
<dbReference type="PANTHER" id="PTHR43032:SF2">
    <property type="entry name" value="BLL0505 PROTEIN"/>
    <property type="match status" value="1"/>
</dbReference>
<dbReference type="Pfam" id="PF00174">
    <property type="entry name" value="Oxidored_molyb"/>
    <property type="match status" value="1"/>
</dbReference>
<reference evidence="2 3" key="1">
    <citation type="submission" date="2019-06" db="EMBL/GenBank/DDBJ databases">
        <title>A complete genome sequence for Luteibacter pinisoli MAH-14.</title>
        <authorList>
            <person name="Baltrus D.A."/>
        </authorList>
    </citation>
    <scope>NUCLEOTIDE SEQUENCE [LARGE SCALE GENOMIC DNA]</scope>
    <source>
        <strain evidence="2 3">MAH-14</strain>
    </source>
</reference>
<dbReference type="Proteomes" id="UP000316093">
    <property type="component" value="Chromosome"/>
</dbReference>
<accession>A0A4Y5Z4J8</accession>
<evidence type="ECO:0000313" key="3">
    <source>
        <dbReference type="Proteomes" id="UP000316093"/>
    </source>
</evidence>
<dbReference type="CDD" id="cd02108">
    <property type="entry name" value="bact_SO_family_Moco"/>
    <property type="match status" value="1"/>
</dbReference>
<dbReference type="AlphaFoldDB" id="A0A4Y5Z4J8"/>
<dbReference type="InterPro" id="IPR036374">
    <property type="entry name" value="OxRdtase_Mopterin-bd_sf"/>
</dbReference>
<gene>
    <name evidence="2" type="ORF">FIV34_09775</name>
</gene>
<feature type="domain" description="Oxidoreductase molybdopterin-binding" evidence="1">
    <location>
        <begin position="89"/>
        <end position="228"/>
    </location>
</feature>
<name>A0A4Y5Z4J8_9GAMM</name>
<organism evidence="2 3">
    <name type="scientific">Luteibacter pinisoli</name>
    <dbReference type="NCBI Taxonomy" id="2589080"/>
    <lineage>
        <taxon>Bacteria</taxon>
        <taxon>Pseudomonadati</taxon>
        <taxon>Pseudomonadota</taxon>
        <taxon>Gammaproteobacteria</taxon>
        <taxon>Lysobacterales</taxon>
        <taxon>Rhodanobacteraceae</taxon>
        <taxon>Luteibacter</taxon>
    </lineage>
</organism>
<proteinExistence type="predicted"/>
<keyword evidence="3" id="KW-1185">Reference proteome</keyword>
<evidence type="ECO:0000259" key="1">
    <source>
        <dbReference type="Pfam" id="PF00174"/>
    </source>
</evidence>
<dbReference type="Gene3D" id="3.90.420.10">
    <property type="entry name" value="Oxidoreductase, molybdopterin-binding domain"/>
    <property type="match status" value="1"/>
</dbReference>
<dbReference type="RefSeq" id="WP_139982103.1">
    <property type="nucleotide sequence ID" value="NZ_CP041046.1"/>
</dbReference>
<dbReference type="SUPFAM" id="SSF56524">
    <property type="entry name" value="Oxidoreductase molybdopterin-binding domain"/>
    <property type="match status" value="1"/>
</dbReference>
<evidence type="ECO:0000313" key="2">
    <source>
        <dbReference type="EMBL" id="QDE39469.1"/>
    </source>
</evidence>